<evidence type="ECO:0000256" key="1">
    <source>
        <dbReference type="SAM" id="Phobius"/>
    </source>
</evidence>
<dbReference type="EMBL" id="JACOQK010000001">
    <property type="protein sequence ID" value="MBC5787189.1"/>
    <property type="molecule type" value="Genomic_DNA"/>
</dbReference>
<gene>
    <name evidence="2" type="ORF">H8Z77_04005</name>
</gene>
<feature type="transmembrane region" description="Helical" evidence="1">
    <location>
        <begin position="50"/>
        <end position="70"/>
    </location>
</feature>
<feature type="transmembrane region" description="Helical" evidence="1">
    <location>
        <begin position="157"/>
        <end position="176"/>
    </location>
</feature>
<dbReference type="Proteomes" id="UP000649151">
    <property type="component" value="Unassembled WGS sequence"/>
</dbReference>
<sequence length="206" mass="23198">MSNYKPKNGLQLFISLIGSVILGLAIGFLAKYSDTISGDGSLFSGMMQTVSQLTTAVGIWIFIGCLLAAWSRSAPIAAVKVGLFFGGMFASYYGYQYYVYHFFPFKQFIFWLIMAVIAIFGSIFVWKGRYHYGWVAALGVALPVALFILIGKSFFYTFHWLECLNLIFGILLLVLIPKSKDWRQYLQILFLTVVFCAVGWLIPLPI</sequence>
<keyword evidence="1" id="KW-0812">Transmembrane</keyword>
<protein>
    <submittedName>
        <fullName evidence="2">Uncharacterized protein</fullName>
    </submittedName>
</protein>
<dbReference type="Pfam" id="PF20128">
    <property type="entry name" value="DUF6518"/>
    <property type="match status" value="1"/>
</dbReference>
<feature type="transmembrane region" description="Helical" evidence="1">
    <location>
        <begin position="12"/>
        <end position="30"/>
    </location>
</feature>
<feature type="transmembrane region" description="Helical" evidence="1">
    <location>
        <begin position="107"/>
        <end position="126"/>
    </location>
</feature>
<keyword evidence="1" id="KW-0472">Membrane</keyword>
<evidence type="ECO:0000313" key="2">
    <source>
        <dbReference type="EMBL" id="MBC5787189.1"/>
    </source>
</evidence>
<organism evidence="2 3">
    <name type="scientific">Clostridium facile</name>
    <dbReference type="NCBI Taxonomy" id="2763035"/>
    <lineage>
        <taxon>Bacteria</taxon>
        <taxon>Bacillati</taxon>
        <taxon>Bacillota</taxon>
        <taxon>Clostridia</taxon>
        <taxon>Eubacteriales</taxon>
        <taxon>Clostridiaceae</taxon>
        <taxon>Clostridium</taxon>
    </lineage>
</organism>
<reference evidence="2 3" key="1">
    <citation type="submission" date="2020-08" db="EMBL/GenBank/DDBJ databases">
        <title>Genome public.</title>
        <authorList>
            <person name="Liu C."/>
            <person name="Sun Q."/>
        </authorList>
    </citation>
    <scope>NUCLEOTIDE SEQUENCE [LARGE SCALE GENOMIC DNA]</scope>
    <source>
        <strain evidence="2 3">NSJ-27</strain>
    </source>
</reference>
<feature type="transmembrane region" description="Helical" evidence="1">
    <location>
        <begin position="133"/>
        <end position="151"/>
    </location>
</feature>
<evidence type="ECO:0000313" key="3">
    <source>
        <dbReference type="Proteomes" id="UP000649151"/>
    </source>
</evidence>
<accession>A0ABR7IPY3</accession>
<keyword evidence="3" id="KW-1185">Reference proteome</keyword>
<comment type="caution">
    <text evidence="2">The sequence shown here is derived from an EMBL/GenBank/DDBJ whole genome shotgun (WGS) entry which is preliminary data.</text>
</comment>
<dbReference type="RefSeq" id="WP_069988900.1">
    <property type="nucleotide sequence ID" value="NZ_JACOQK010000001.1"/>
</dbReference>
<keyword evidence="1" id="KW-1133">Transmembrane helix</keyword>
<proteinExistence type="predicted"/>
<name>A0ABR7IPY3_9CLOT</name>
<feature type="transmembrane region" description="Helical" evidence="1">
    <location>
        <begin position="77"/>
        <end position="95"/>
    </location>
</feature>
<feature type="transmembrane region" description="Helical" evidence="1">
    <location>
        <begin position="188"/>
        <end position="205"/>
    </location>
</feature>
<dbReference type="InterPro" id="IPR045393">
    <property type="entry name" value="DUF6518"/>
</dbReference>